<sequence>MSATVLPSASRNSNSTANGTTSRGGRKGPNLNIVLTCPECKVYPPKIVERFAEGDVVCALCGLVLSDRLVDTRSEWRTFSNDDQNGDDPSRVGEASNPLLDGNNLSTRIGQGENTDMRFTKELNRAQGKNVVDKKDNEVHAAFAKITMLSDAAELPKIVKDCAKEAYKLCHDEKSLKGKSTESIIAASILIGCRRAEVARTFKEIQSIIHVKTKEFSKTLSIMKGILREKSSDGFIKINTDNMSGAQNLTYIPRFCSHLGLPMQVTTAAEYTAKKCKEIEEIAGKSPITIAVVSIYLNILLFKIPVSASKVAQILQVTEGTIKSGYKILYDHREKCVEPQLLASGTVSLDDLPCLDKDKEKAMKLEKKS</sequence>
<dbReference type="GO" id="GO:0016251">
    <property type="term" value="F:RNA polymerase II general transcription initiation factor activity"/>
    <property type="evidence" value="ECO:0007669"/>
    <property type="project" value="EnsemblFungi"/>
</dbReference>
<dbReference type="PANTHER" id="PTHR11618">
    <property type="entry name" value="TRANSCRIPTION INITIATION FACTOR IIB-RELATED"/>
    <property type="match status" value="1"/>
</dbReference>
<dbReference type="InterPro" id="IPR000812">
    <property type="entry name" value="TFIIB"/>
</dbReference>
<evidence type="ECO:0000313" key="12">
    <source>
        <dbReference type="EMBL" id="CCK68577.1"/>
    </source>
</evidence>
<dbReference type="STRING" id="1071383.J7RUQ2"/>
<evidence type="ECO:0000256" key="4">
    <source>
        <dbReference type="ARBA" id="ARBA00023015"/>
    </source>
</evidence>
<dbReference type="PRINTS" id="PR00685">
    <property type="entry name" value="TIFACTORIIB"/>
</dbReference>
<evidence type="ECO:0000256" key="3">
    <source>
        <dbReference type="ARBA" id="ARBA00022737"/>
    </source>
</evidence>
<dbReference type="RefSeq" id="XP_022462823.1">
    <property type="nucleotide sequence ID" value="XM_022611411.1"/>
</dbReference>
<dbReference type="InterPro" id="IPR013150">
    <property type="entry name" value="TFIIB_cyclin"/>
</dbReference>
<dbReference type="InterPro" id="IPR023486">
    <property type="entry name" value="TFIIB_CS"/>
</dbReference>
<evidence type="ECO:0000259" key="11">
    <source>
        <dbReference type="PROSITE" id="PS51134"/>
    </source>
</evidence>
<dbReference type="GO" id="GO:0017025">
    <property type="term" value="F:TBP-class protein binding"/>
    <property type="evidence" value="ECO:0007669"/>
    <property type="project" value="EnsemblFungi"/>
</dbReference>
<proteinExistence type="inferred from homology"/>
<dbReference type="SMART" id="SM00385">
    <property type="entry name" value="CYCLIN"/>
    <property type="match status" value="2"/>
</dbReference>
<keyword evidence="9" id="KW-0479">Metal-binding</keyword>
<feature type="region of interest" description="Disordered" evidence="10">
    <location>
        <begin position="1"/>
        <end position="28"/>
    </location>
</feature>
<dbReference type="SUPFAM" id="SSF47954">
    <property type="entry name" value="Cyclin-like"/>
    <property type="match status" value="2"/>
</dbReference>
<evidence type="ECO:0000256" key="8">
    <source>
        <dbReference type="ARBA" id="ARBA00066213"/>
    </source>
</evidence>
<reference evidence="12 13" key="1">
    <citation type="journal article" date="2011" name="Proc. Natl. Acad. Sci. U.S.A.">
        <title>Evolutionary erosion of yeast sex chromosomes by mating-type switching accidents.</title>
        <authorList>
            <person name="Gordon J.L."/>
            <person name="Armisen D."/>
            <person name="Proux-Wera E."/>
            <person name="Oheigeartaigh S.S."/>
            <person name="Byrne K.P."/>
            <person name="Wolfe K.H."/>
        </authorList>
    </citation>
    <scope>NUCLEOTIDE SEQUENCE [LARGE SCALE GENOMIC DNA]</scope>
    <source>
        <strain evidence="13">ATCC MYA-139 / BCRC 22969 / CBS 8797 / CCRC 22969 / KCTC 17520 / NBRC 10181 / NCYC 3082</strain>
    </source>
</reference>
<dbReference type="PROSITE" id="PS51134">
    <property type="entry name" value="ZF_TFIIB"/>
    <property type="match status" value="1"/>
</dbReference>
<dbReference type="EMBL" id="HE978315">
    <property type="protein sequence ID" value="CCK68577.1"/>
    <property type="molecule type" value="Genomic_DNA"/>
</dbReference>
<dbReference type="Proteomes" id="UP000006310">
    <property type="component" value="Chromosome 2"/>
</dbReference>
<comment type="function">
    <text evidence="7">General factor that plays a major role in the activation of eukaryotic genes transcribed by RNA polymerase II.</text>
</comment>
<feature type="region of interest" description="Disordered" evidence="10">
    <location>
        <begin position="78"/>
        <end position="104"/>
    </location>
</feature>
<evidence type="ECO:0000313" key="13">
    <source>
        <dbReference type="Proteomes" id="UP000006310"/>
    </source>
</evidence>
<keyword evidence="9" id="KW-0863">Zinc-finger</keyword>
<dbReference type="OMA" id="DHDQRMK"/>
<dbReference type="GO" id="GO:0001174">
    <property type="term" value="P:transcriptional start site selection at RNA polymerase II promoter"/>
    <property type="evidence" value="ECO:0007669"/>
    <property type="project" value="EnsemblFungi"/>
</dbReference>
<keyword evidence="5" id="KW-0804">Transcription</keyword>
<feature type="domain" description="TFIIB-type" evidence="11">
    <location>
        <begin position="33"/>
        <end position="66"/>
    </location>
</feature>
<keyword evidence="13" id="KW-1185">Reference proteome</keyword>
<dbReference type="Gene3D" id="1.10.472.170">
    <property type="match status" value="1"/>
</dbReference>
<dbReference type="CDD" id="cd20551">
    <property type="entry name" value="CYCLIN_TFIIB_rpt1"/>
    <property type="match status" value="1"/>
</dbReference>
<dbReference type="InterPro" id="IPR013137">
    <property type="entry name" value="Znf_TFIIB"/>
</dbReference>
<feature type="compositionally biased region" description="Polar residues" evidence="10">
    <location>
        <begin position="1"/>
        <end position="23"/>
    </location>
</feature>
<dbReference type="HOGENOM" id="CLU_043736_1_0_1"/>
<comment type="subunit">
    <text evidence="8">Associates with TFIID-IIA (DA complex) to form TFIID-IIA-IIB (DAB-complex) which is then recognized by polymerase II.</text>
</comment>
<dbReference type="AlphaFoldDB" id="J7RUQ2"/>
<dbReference type="GO" id="GO:0001139">
    <property type="term" value="F:RNA polymerase II complex recruiting activity"/>
    <property type="evidence" value="ECO:0007669"/>
    <property type="project" value="EnsemblFungi"/>
</dbReference>
<name>J7RUQ2_HUIN7</name>
<organism evidence="12 13">
    <name type="scientific">Huiozyma naganishii (strain ATCC MYA-139 / BCRC 22969 / CBS 8797 / KCTC 17520 / NBRC 10181 / NCYC 3082 / Yp74L-3)</name>
    <name type="common">Yeast</name>
    <name type="synonym">Kazachstania naganishii</name>
    <dbReference type="NCBI Taxonomy" id="1071383"/>
    <lineage>
        <taxon>Eukaryota</taxon>
        <taxon>Fungi</taxon>
        <taxon>Dikarya</taxon>
        <taxon>Ascomycota</taxon>
        <taxon>Saccharomycotina</taxon>
        <taxon>Saccharomycetes</taxon>
        <taxon>Saccharomycetales</taxon>
        <taxon>Saccharomycetaceae</taxon>
        <taxon>Huiozyma</taxon>
    </lineage>
</organism>
<accession>J7RUQ2</accession>
<dbReference type="InterPro" id="IPR036915">
    <property type="entry name" value="Cyclin-like_sf"/>
</dbReference>
<evidence type="ECO:0000256" key="5">
    <source>
        <dbReference type="ARBA" id="ARBA00023163"/>
    </source>
</evidence>
<dbReference type="GO" id="GO:0005634">
    <property type="term" value="C:nucleus"/>
    <property type="evidence" value="ECO:0007669"/>
    <property type="project" value="EnsemblFungi"/>
</dbReference>
<keyword evidence="3" id="KW-0677">Repeat</keyword>
<dbReference type="PANTHER" id="PTHR11618:SF13">
    <property type="entry name" value="TRANSCRIPTION INITIATION FACTOR IIB"/>
    <property type="match status" value="1"/>
</dbReference>
<reference evidence="13" key="2">
    <citation type="submission" date="2012-08" db="EMBL/GenBank/DDBJ databases">
        <title>Genome sequence of Kazachstania naganishii.</title>
        <authorList>
            <person name="Gordon J.L."/>
            <person name="Armisen D."/>
            <person name="Proux-Wera E."/>
            <person name="OhEigeartaigh S.S."/>
            <person name="Byrne K.P."/>
            <person name="Wolfe K.H."/>
        </authorList>
    </citation>
    <scope>NUCLEOTIDE SEQUENCE [LARGE SCALE GENOMIC DNA]</scope>
    <source>
        <strain evidence="13">ATCC MYA-139 / BCRC 22969 / CBS 8797 / CCRC 22969 / KCTC 17520 / NBRC 10181 / NCYC 3082</strain>
    </source>
</reference>
<dbReference type="PROSITE" id="PS00782">
    <property type="entry name" value="TFIIB"/>
    <property type="match status" value="1"/>
</dbReference>
<dbReference type="eggNOG" id="KOG1597">
    <property type="taxonomic scope" value="Eukaryota"/>
</dbReference>
<dbReference type="Gene3D" id="1.10.472.10">
    <property type="entry name" value="Cyclin-like"/>
    <property type="match status" value="1"/>
</dbReference>
<evidence type="ECO:0000256" key="1">
    <source>
        <dbReference type="ARBA" id="ARBA00010857"/>
    </source>
</evidence>
<comment type="similarity">
    <text evidence="1">Belongs to the TFIIB family.</text>
</comment>
<dbReference type="FunFam" id="1.10.472.170:FF:000001">
    <property type="entry name" value="Transcription initiation factor IIB"/>
    <property type="match status" value="1"/>
</dbReference>
<gene>
    <name evidence="12" type="primary">KNAG0B01300</name>
    <name evidence="12" type="ordered locus">KNAG_0B01300</name>
</gene>
<protein>
    <recommendedName>
        <fullName evidence="2">Transcription initiation factor IIB</fullName>
    </recommendedName>
    <alternativeName>
        <fullName evidence="6">General transcription factor TFIIB</fullName>
    </alternativeName>
</protein>
<dbReference type="OrthoDB" id="25790at2759"/>
<dbReference type="GO" id="GO:0008270">
    <property type="term" value="F:zinc ion binding"/>
    <property type="evidence" value="ECO:0007669"/>
    <property type="project" value="UniProtKB-KW"/>
</dbReference>
<dbReference type="Pfam" id="PF08271">
    <property type="entry name" value="Zn_Ribbon_TF"/>
    <property type="match status" value="1"/>
</dbReference>
<dbReference type="SUPFAM" id="SSF57783">
    <property type="entry name" value="Zinc beta-ribbon"/>
    <property type="match status" value="1"/>
</dbReference>
<evidence type="ECO:0000256" key="10">
    <source>
        <dbReference type="SAM" id="MobiDB-lite"/>
    </source>
</evidence>
<keyword evidence="4" id="KW-0805">Transcription regulation</keyword>
<dbReference type="InterPro" id="IPR013763">
    <property type="entry name" value="Cyclin-like_dom"/>
</dbReference>
<dbReference type="KEGG" id="kng:KNAG_0B01300"/>
<evidence type="ECO:0000256" key="7">
    <source>
        <dbReference type="ARBA" id="ARBA00056616"/>
    </source>
</evidence>
<evidence type="ECO:0000256" key="2">
    <source>
        <dbReference type="ARBA" id="ARBA00013932"/>
    </source>
</evidence>
<evidence type="ECO:0000256" key="6">
    <source>
        <dbReference type="ARBA" id="ARBA00031706"/>
    </source>
</evidence>
<dbReference type="GO" id="GO:0001113">
    <property type="term" value="P:transcription open complex formation at RNA polymerase II promoter"/>
    <property type="evidence" value="ECO:0007669"/>
    <property type="project" value="EnsemblFungi"/>
</dbReference>
<evidence type="ECO:0000256" key="9">
    <source>
        <dbReference type="PROSITE-ProRule" id="PRU00469"/>
    </source>
</evidence>
<dbReference type="GO" id="GO:0097550">
    <property type="term" value="C:transcription preinitiation complex"/>
    <property type="evidence" value="ECO:0007669"/>
    <property type="project" value="EnsemblFungi"/>
</dbReference>
<keyword evidence="9" id="KW-0862">Zinc</keyword>
<dbReference type="Pfam" id="PF00382">
    <property type="entry name" value="TFIIB"/>
    <property type="match status" value="2"/>
</dbReference>
<dbReference type="GeneID" id="34524227"/>